<dbReference type="STRING" id="512565.AMIS_59360"/>
<sequence length="107" mass="11147">MNPRSSTRIEHMSPTRARPRTGALLAAVPHVLILAWMAATLSGPENAYAGFLGVLELFVVPLGLLAAVAARLTQPVRHWARPIAVTTVAGGLLVILVAFLAAGMTGA</sequence>
<dbReference type="KEGG" id="ams:AMIS_59360"/>
<dbReference type="AlphaFoldDB" id="I0HDR9"/>
<proteinExistence type="predicted"/>
<keyword evidence="1" id="KW-1133">Transmembrane helix</keyword>
<gene>
    <name evidence="2" type="ordered locus">AMIS_59360</name>
</gene>
<organism evidence="2 3">
    <name type="scientific">Actinoplanes missouriensis (strain ATCC 14538 / DSM 43046 / CBS 188.64 / JCM 3121 / NBRC 102363 / NCIMB 12654 / NRRL B-3342 / UNCC 431)</name>
    <dbReference type="NCBI Taxonomy" id="512565"/>
    <lineage>
        <taxon>Bacteria</taxon>
        <taxon>Bacillati</taxon>
        <taxon>Actinomycetota</taxon>
        <taxon>Actinomycetes</taxon>
        <taxon>Micromonosporales</taxon>
        <taxon>Micromonosporaceae</taxon>
        <taxon>Actinoplanes</taxon>
    </lineage>
</organism>
<protein>
    <submittedName>
        <fullName evidence="2">Uncharacterized protein</fullName>
    </submittedName>
</protein>
<dbReference type="HOGENOM" id="CLU_2204431_0_0_11"/>
<dbReference type="Proteomes" id="UP000007882">
    <property type="component" value="Chromosome"/>
</dbReference>
<feature type="transmembrane region" description="Helical" evidence="1">
    <location>
        <begin position="21"/>
        <end position="41"/>
    </location>
</feature>
<feature type="transmembrane region" description="Helical" evidence="1">
    <location>
        <begin position="47"/>
        <end position="70"/>
    </location>
</feature>
<evidence type="ECO:0000313" key="2">
    <source>
        <dbReference type="EMBL" id="BAL91156.1"/>
    </source>
</evidence>
<keyword evidence="3" id="KW-1185">Reference proteome</keyword>
<dbReference type="PATRIC" id="fig|512565.3.peg.5932"/>
<keyword evidence="1" id="KW-0472">Membrane</keyword>
<dbReference type="EMBL" id="AP012319">
    <property type="protein sequence ID" value="BAL91156.1"/>
    <property type="molecule type" value="Genomic_DNA"/>
</dbReference>
<accession>I0HDR9</accession>
<evidence type="ECO:0000313" key="3">
    <source>
        <dbReference type="Proteomes" id="UP000007882"/>
    </source>
</evidence>
<evidence type="ECO:0000256" key="1">
    <source>
        <dbReference type="SAM" id="Phobius"/>
    </source>
</evidence>
<feature type="transmembrane region" description="Helical" evidence="1">
    <location>
        <begin position="82"/>
        <end position="104"/>
    </location>
</feature>
<keyword evidence="1" id="KW-0812">Transmembrane</keyword>
<reference evidence="2 3" key="1">
    <citation type="submission" date="2012-02" db="EMBL/GenBank/DDBJ databases">
        <title>Complete genome sequence of Actinoplanes missouriensis 431 (= NBRC 102363).</title>
        <authorList>
            <person name="Ohnishi Y."/>
            <person name="Ishikawa J."/>
            <person name="Sekine M."/>
            <person name="Hosoyama A."/>
            <person name="Harada T."/>
            <person name="Narita H."/>
            <person name="Hata T."/>
            <person name="Konno Y."/>
            <person name="Tutikane K."/>
            <person name="Fujita N."/>
            <person name="Horinouchi S."/>
            <person name="Hayakawa M."/>
        </authorList>
    </citation>
    <scope>NUCLEOTIDE SEQUENCE [LARGE SCALE GENOMIC DNA]</scope>
    <source>
        <strain evidence="3">ATCC 14538 / DSM 43046 / CBS 188.64 / JCM 3121 / NBRC 102363 / NCIMB 12654 / NRRL B-3342 / UNCC 431</strain>
    </source>
</reference>
<name>I0HDR9_ACTM4</name>